<evidence type="ECO:0000256" key="7">
    <source>
        <dbReference type="RuleBase" id="RU000382"/>
    </source>
</evidence>
<comment type="similarity">
    <text evidence="2 7">Belongs to the group II decarboxylase family.</text>
</comment>
<accession>A0A4E0REE4</accession>
<dbReference type="SUPFAM" id="SSF53383">
    <property type="entry name" value="PLP-dependent transferases"/>
    <property type="match status" value="1"/>
</dbReference>
<dbReference type="InterPro" id="IPR015422">
    <property type="entry name" value="PyrdxlP-dep_Trfase_small"/>
</dbReference>
<organism evidence="8 9">
    <name type="scientific">Fasciola hepatica</name>
    <name type="common">Liver fluke</name>
    <dbReference type="NCBI Taxonomy" id="6192"/>
    <lineage>
        <taxon>Eukaryota</taxon>
        <taxon>Metazoa</taxon>
        <taxon>Spiralia</taxon>
        <taxon>Lophotrochozoa</taxon>
        <taxon>Platyhelminthes</taxon>
        <taxon>Trematoda</taxon>
        <taxon>Digenea</taxon>
        <taxon>Plagiorchiida</taxon>
        <taxon>Echinostomata</taxon>
        <taxon>Echinostomatoidea</taxon>
        <taxon>Fasciolidae</taxon>
        <taxon>Fasciola</taxon>
    </lineage>
</organism>
<dbReference type="InterPro" id="IPR002129">
    <property type="entry name" value="PyrdxlP-dep_de-COase"/>
</dbReference>
<sequence length="521" mass="59084">MCLIPFQYHRIELMDSKQLQSGLGKLSNFVSQYWTALKSHQIGVLPNFREIKPGYLHALLPEIAPERGEELQTILDDVRDKILPGVTHWQHPNFHAYYPTACSSPAILGDLLSSAIAPVGFTWTACPASTELEMIVLDWLARAMRLPEKFLFSCLNEEKPHFGGGMIECSASLSCATLTMGLRDRKLNQLQSDWNSDKHARLNGHGPGTLVDRMVVYISDQAHSSVSRACRIAMVRCHVITSVAIGKRRVFETNTLSEAIKADTKNGFIPLLCVASLGTTNTCEFDNLSELGEVCRKHDIWLHVDGAYAGAALLCPEYQHYGRGMELADSFCFNPHKLMLVNFDCSVLWLRDHRVLSESFREDPLYLRDTCDSMPEFRNWSINLGRRFRSLKVWFVLRMFGLERIRSLIRQHVEMAKHFEAVLVEDDRFEIINDVRFGLVCFRLRGENSRTVALQEELLRKGRIYLVAGCLPVSSSESDKLYFLRFVCNLQTTLGDVDFACSVLKETTTEVLKQVNAPGQL</sequence>
<evidence type="ECO:0000256" key="6">
    <source>
        <dbReference type="PIRSR" id="PIRSR602129-50"/>
    </source>
</evidence>
<dbReference type="GO" id="GO:0016831">
    <property type="term" value="F:carboxy-lyase activity"/>
    <property type="evidence" value="ECO:0007669"/>
    <property type="project" value="UniProtKB-KW"/>
</dbReference>
<evidence type="ECO:0000313" key="8">
    <source>
        <dbReference type="EMBL" id="THD25913.1"/>
    </source>
</evidence>
<dbReference type="InterPro" id="IPR015421">
    <property type="entry name" value="PyrdxlP-dep_Trfase_major"/>
</dbReference>
<keyword evidence="3" id="KW-0210">Decarboxylase</keyword>
<evidence type="ECO:0000256" key="4">
    <source>
        <dbReference type="ARBA" id="ARBA00022898"/>
    </source>
</evidence>
<dbReference type="GO" id="GO:0030170">
    <property type="term" value="F:pyridoxal phosphate binding"/>
    <property type="evidence" value="ECO:0007669"/>
    <property type="project" value="InterPro"/>
</dbReference>
<dbReference type="GO" id="GO:0006520">
    <property type="term" value="P:amino acid metabolic process"/>
    <property type="evidence" value="ECO:0007669"/>
    <property type="project" value="InterPro"/>
</dbReference>
<dbReference type="EMBL" id="JXXN02000940">
    <property type="protein sequence ID" value="THD25913.1"/>
    <property type="molecule type" value="Genomic_DNA"/>
</dbReference>
<dbReference type="InterPro" id="IPR015424">
    <property type="entry name" value="PyrdxlP-dep_Trfase"/>
</dbReference>
<evidence type="ECO:0000256" key="3">
    <source>
        <dbReference type="ARBA" id="ARBA00022793"/>
    </source>
</evidence>
<dbReference type="InterPro" id="IPR010977">
    <property type="entry name" value="Aromatic_deC"/>
</dbReference>
<dbReference type="GO" id="GO:0019752">
    <property type="term" value="P:carboxylic acid metabolic process"/>
    <property type="evidence" value="ECO:0007669"/>
    <property type="project" value="InterPro"/>
</dbReference>
<dbReference type="InterPro" id="IPR021115">
    <property type="entry name" value="Pyridoxal-P_BS"/>
</dbReference>
<keyword evidence="5 7" id="KW-0456">Lyase</keyword>
<evidence type="ECO:0000313" key="9">
    <source>
        <dbReference type="Proteomes" id="UP000230066"/>
    </source>
</evidence>
<dbReference type="PRINTS" id="PR00800">
    <property type="entry name" value="YHDCRBOXLASE"/>
</dbReference>
<evidence type="ECO:0000256" key="1">
    <source>
        <dbReference type="ARBA" id="ARBA00001933"/>
    </source>
</evidence>
<dbReference type="GO" id="GO:0005737">
    <property type="term" value="C:cytoplasm"/>
    <property type="evidence" value="ECO:0007669"/>
    <property type="project" value="TreeGrafter"/>
</dbReference>
<evidence type="ECO:0000256" key="2">
    <source>
        <dbReference type="ARBA" id="ARBA00009533"/>
    </source>
</evidence>
<gene>
    <name evidence="8" type="ORF">D915_003187</name>
</gene>
<dbReference type="PROSITE" id="PS00392">
    <property type="entry name" value="DDC_GAD_HDC_YDC"/>
    <property type="match status" value="1"/>
</dbReference>
<name>A0A4E0REE4_FASHE</name>
<dbReference type="Pfam" id="PF00282">
    <property type="entry name" value="Pyridoxal_deC"/>
    <property type="match status" value="1"/>
</dbReference>
<protein>
    <submittedName>
        <fullName evidence="8">Aromatic-L-amino-acid decarboxylase</fullName>
    </submittedName>
</protein>
<dbReference type="Gene3D" id="3.90.1150.10">
    <property type="entry name" value="Aspartate Aminotransferase, domain 1"/>
    <property type="match status" value="1"/>
</dbReference>
<reference evidence="8" key="1">
    <citation type="submission" date="2019-03" db="EMBL/GenBank/DDBJ databases">
        <title>Improved annotation for the trematode Fasciola hepatica.</title>
        <authorList>
            <person name="Choi Y.-J."/>
            <person name="Martin J."/>
            <person name="Mitreva M."/>
        </authorList>
    </citation>
    <scope>NUCLEOTIDE SEQUENCE [LARGE SCALE GENOMIC DNA]</scope>
</reference>
<dbReference type="AlphaFoldDB" id="A0A4E0REE4"/>
<feature type="modified residue" description="N6-(pyridoxal phosphate)lysine" evidence="6">
    <location>
        <position position="337"/>
    </location>
</feature>
<comment type="cofactor">
    <cofactor evidence="1 6 7">
        <name>pyridoxal 5'-phosphate</name>
        <dbReference type="ChEBI" id="CHEBI:597326"/>
    </cofactor>
</comment>
<dbReference type="PANTHER" id="PTHR11999:SF70">
    <property type="entry name" value="MIP05841P"/>
    <property type="match status" value="1"/>
</dbReference>
<comment type="caution">
    <text evidence="8">The sequence shown here is derived from an EMBL/GenBank/DDBJ whole genome shotgun (WGS) entry which is preliminary data.</text>
</comment>
<dbReference type="Gene3D" id="1.20.1340.10">
    <property type="entry name" value="dopa decarboxylase, N-terminal domain"/>
    <property type="match status" value="1"/>
</dbReference>
<proteinExistence type="inferred from homology"/>
<dbReference type="Gene3D" id="3.40.640.10">
    <property type="entry name" value="Type I PLP-dependent aspartate aminotransferase-like (Major domain)"/>
    <property type="match status" value="1"/>
</dbReference>
<dbReference type="PANTHER" id="PTHR11999">
    <property type="entry name" value="GROUP II PYRIDOXAL-5-PHOSPHATE DECARBOXYLASE"/>
    <property type="match status" value="1"/>
</dbReference>
<keyword evidence="9" id="KW-1185">Reference proteome</keyword>
<keyword evidence="4 6" id="KW-0663">Pyridoxal phosphate</keyword>
<dbReference type="Proteomes" id="UP000230066">
    <property type="component" value="Unassembled WGS sequence"/>
</dbReference>
<evidence type="ECO:0000256" key="5">
    <source>
        <dbReference type="ARBA" id="ARBA00023239"/>
    </source>
</evidence>